<dbReference type="PANTHER" id="PTHR46934:SF9">
    <property type="entry name" value="MYB_SANT-LIKE DOMAIN-CONTAINING PROTEIN"/>
    <property type="match status" value="1"/>
</dbReference>
<evidence type="ECO:0000313" key="3">
    <source>
        <dbReference type="EnsemblPlants" id="KQL16595"/>
    </source>
</evidence>
<dbReference type="Proteomes" id="UP000004995">
    <property type="component" value="Unassembled WGS sequence"/>
</dbReference>
<proteinExistence type="predicted"/>
<organism evidence="3 4">
    <name type="scientific">Setaria italica</name>
    <name type="common">Foxtail millet</name>
    <name type="synonym">Panicum italicum</name>
    <dbReference type="NCBI Taxonomy" id="4555"/>
    <lineage>
        <taxon>Eukaryota</taxon>
        <taxon>Viridiplantae</taxon>
        <taxon>Streptophyta</taxon>
        <taxon>Embryophyta</taxon>
        <taxon>Tracheophyta</taxon>
        <taxon>Spermatophyta</taxon>
        <taxon>Magnoliopsida</taxon>
        <taxon>Liliopsida</taxon>
        <taxon>Poales</taxon>
        <taxon>Poaceae</taxon>
        <taxon>PACMAD clade</taxon>
        <taxon>Panicoideae</taxon>
        <taxon>Panicodae</taxon>
        <taxon>Paniceae</taxon>
        <taxon>Cenchrinae</taxon>
        <taxon>Setaria</taxon>
    </lineage>
</organism>
<dbReference type="OMA" id="DIRRNWI"/>
<dbReference type="InterPro" id="IPR024752">
    <property type="entry name" value="Myb/SANT-like_dom"/>
</dbReference>
<dbReference type="AlphaFoldDB" id="K3ZDX8"/>
<dbReference type="Gramene" id="KQL16595">
    <property type="protein sequence ID" value="KQL16595"/>
    <property type="gene ID" value="SETIT_024770mg"/>
</dbReference>
<dbReference type="EMBL" id="AGNK02002018">
    <property type="status" value="NOT_ANNOTATED_CDS"/>
    <property type="molecule type" value="Genomic_DNA"/>
</dbReference>
<feature type="region of interest" description="Disordered" evidence="1">
    <location>
        <begin position="140"/>
        <end position="198"/>
    </location>
</feature>
<feature type="compositionally biased region" description="Polar residues" evidence="1">
    <location>
        <begin position="151"/>
        <end position="180"/>
    </location>
</feature>
<name>K3ZDX8_SETIT</name>
<dbReference type="InParanoid" id="K3ZDX8"/>
<evidence type="ECO:0000256" key="1">
    <source>
        <dbReference type="SAM" id="MobiDB-lite"/>
    </source>
</evidence>
<accession>K3ZDX8</accession>
<dbReference type="PANTHER" id="PTHR46934">
    <property type="entry name" value="MYB_DNA-BIND_3 DOMAIN-CONTAINING PROTEIN-RELATED"/>
    <property type="match status" value="1"/>
</dbReference>
<sequence length="285" mass="32643">MSTMSTERATWSYTYEKGLVDILKELANVPMFKGQNGWTAEGWRNITNKFNDMFPTTHFTKQQVQEKEKELKGNYKIIKEARKSGVGWNDTLGMIIAEQKGWEKLIKDNHKVAKFRKKPFPLFNSLELLYEGSVATGDLNFTSIQPPPQRTEPTPHNSELPTEPTPQTKSIEVQSAPASRNSEDQDVTGGKKRKQSQMAAKLGDYIDFRKDQIGKTLEKLEEKRKREEDYSIEKCIDIVDAMEGLSDEQKADANEVFQSETNRKILVGTKNPNVRLIWLKKKIAQ</sequence>
<evidence type="ECO:0000259" key="2">
    <source>
        <dbReference type="Pfam" id="PF12776"/>
    </source>
</evidence>
<reference evidence="4" key="1">
    <citation type="journal article" date="2012" name="Nat. Biotechnol.">
        <title>Reference genome sequence of the model plant Setaria.</title>
        <authorList>
            <person name="Bennetzen J.L."/>
            <person name="Schmutz J."/>
            <person name="Wang H."/>
            <person name="Percifield R."/>
            <person name="Hawkins J."/>
            <person name="Pontaroli A.C."/>
            <person name="Estep M."/>
            <person name="Feng L."/>
            <person name="Vaughn J.N."/>
            <person name="Grimwood J."/>
            <person name="Jenkins J."/>
            <person name="Barry K."/>
            <person name="Lindquist E."/>
            <person name="Hellsten U."/>
            <person name="Deshpande S."/>
            <person name="Wang X."/>
            <person name="Wu X."/>
            <person name="Mitros T."/>
            <person name="Triplett J."/>
            <person name="Yang X."/>
            <person name="Ye C.Y."/>
            <person name="Mauro-Herrera M."/>
            <person name="Wang L."/>
            <person name="Li P."/>
            <person name="Sharma M."/>
            <person name="Sharma R."/>
            <person name="Ronald P.C."/>
            <person name="Panaud O."/>
            <person name="Kellogg E.A."/>
            <person name="Brutnell T.P."/>
            <person name="Doust A.N."/>
            <person name="Tuskan G.A."/>
            <person name="Rokhsar D."/>
            <person name="Devos K.M."/>
        </authorList>
    </citation>
    <scope>NUCLEOTIDE SEQUENCE [LARGE SCALE GENOMIC DNA]</scope>
    <source>
        <strain evidence="4">cv. Yugu1</strain>
    </source>
</reference>
<reference evidence="3" key="2">
    <citation type="submission" date="2018-08" db="UniProtKB">
        <authorList>
            <consortium name="EnsemblPlants"/>
        </authorList>
    </citation>
    <scope>IDENTIFICATION</scope>
    <source>
        <strain evidence="3">Yugu1</strain>
    </source>
</reference>
<dbReference type="Pfam" id="PF12776">
    <property type="entry name" value="Myb_DNA-bind_3"/>
    <property type="match status" value="1"/>
</dbReference>
<feature type="domain" description="Myb/SANT-like" evidence="2">
    <location>
        <begin position="10"/>
        <end position="104"/>
    </location>
</feature>
<dbReference type="EnsemblPlants" id="KQL16595">
    <property type="protein sequence ID" value="KQL16595"/>
    <property type="gene ID" value="SETIT_024770mg"/>
</dbReference>
<dbReference type="eggNOG" id="ENOG502RRRG">
    <property type="taxonomic scope" value="Eukaryota"/>
</dbReference>
<keyword evidence="4" id="KW-1185">Reference proteome</keyword>
<dbReference type="HOGENOM" id="CLU_028568_0_0_1"/>
<evidence type="ECO:0000313" key="4">
    <source>
        <dbReference type="Proteomes" id="UP000004995"/>
    </source>
</evidence>
<protein>
    <recommendedName>
        <fullName evidence="2">Myb/SANT-like domain-containing protein</fullName>
    </recommendedName>
</protein>